<evidence type="ECO:0000313" key="2">
    <source>
        <dbReference type="EMBL" id="EGD49800.1"/>
    </source>
</evidence>
<dbReference type="Proteomes" id="UP000003860">
    <property type="component" value="Unassembled WGS sequence"/>
</dbReference>
<dbReference type="STRING" id="588581.Cpap_4244"/>
<sequence>MEPIYKLMYSALGVPMKSSGSQAAGTPVTVESDSSNSPEVTENLQNETSSDSFISDNAEKPEPDGTNSPSEDIIKSDASKNSNKEVSLKIDFSDNGLIQGFIMSEILAPPKAMKRRGNTLWNSRF</sequence>
<name>F1T8K2_9FIRM</name>
<feature type="compositionally biased region" description="Polar residues" evidence="1">
    <location>
        <begin position="18"/>
        <end position="55"/>
    </location>
</feature>
<accession>F1T8K2</accession>
<dbReference type="EMBL" id="ACXX02000001">
    <property type="protein sequence ID" value="EGD49800.1"/>
    <property type="molecule type" value="Genomic_DNA"/>
</dbReference>
<reference evidence="2" key="2">
    <citation type="submission" date="2011-01" db="EMBL/GenBank/DDBJ databases">
        <title>The Non-contiguous Finished genome of Clostridium papyrosolvens.</title>
        <authorList>
            <person name="Lucas S."/>
            <person name="Copeland A."/>
            <person name="Lapidus A."/>
            <person name="Cheng J.-F."/>
            <person name="Goodwin L."/>
            <person name="Pitluck S."/>
            <person name="Misra M."/>
            <person name="Chertkov O."/>
            <person name="Detter J.C."/>
            <person name="Han C."/>
            <person name="Tapia R."/>
            <person name="Land M."/>
            <person name="Hauser L."/>
            <person name="Kyrpides N."/>
            <person name="Ivanova N."/>
            <person name="Pagani I."/>
            <person name="Mouttaki H."/>
            <person name="He Z."/>
            <person name="Zhou J."/>
            <person name="Hemme C.L."/>
            <person name="Woyke T."/>
        </authorList>
    </citation>
    <scope>NUCLEOTIDE SEQUENCE [LARGE SCALE GENOMIC DNA]</scope>
    <source>
        <strain evidence="2">DSM 2782</strain>
    </source>
</reference>
<comment type="caution">
    <text evidence="2">The sequence shown here is derived from an EMBL/GenBank/DDBJ whole genome shotgun (WGS) entry which is preliminary data.</text>
</comment>
<feature type="region of interest" description="Disordered" evidence="1">
    <location>
        <begin position="16"/>
        <end position="85"/>
    </location>
</feature>
<dbReference type="eggNOG" id="ENOG50315DN">
    <property type="taxonomic scope" value="Bacteria"/>
</dbReference>
<dbReference type="RefSeq" id="WP_004616780.1">
    <property type="nucleotide sequence ID" value="NZ_ACXX02000001.1"/>
</dbReference>
<dbReference type="OrthoDB" id="1958145at2"/>
<dbReference type="AlphaFoldDB" id="F1T8K2"/>
<proteinExistence type="predicted"/>
<reference evidence="2" key="1">
    <citation type="submission" date="2009-07" db="EMBL/GenBank/DDBJ databases">
        <authorList>
            <consortium name="US DOE Joint Genome Institute (JGI-PGF)"/>
            <person name="Lucas S."/>
            <person name="Copeland A."/>
            <person name="Lapidus A."/>
            <person name="Glavina del Rio T."/>
            <person name="Tice H."/>
            <person name="Bruce D."/>
            <person name="Goodwin L."/>
            <person name="Pitluck S."/>
            <person name="Larimer F."/>
            <person name="Land M.L."/>
            <person name="Mouttaki H."/>
            <person name="He Z."/>
            <person name="Zhou J."/>
            <person name="Hemme C.L."/>
        </authorList>
    </citation>
    <scope>NUCLEOTIDE SEQUENCE [LARGE SCALE GENOMIC DNA]</scope>
    <source>
        <strain evidence="2">DSM 2782</strain>
    </source>
</reference>
<evidence type="ECO:0000313" key="3">
    <source>
        <dbReference type="Proteomes" id="UP000003860"/>
    </source>
</evidence>
<feature type="compositionally biased region" description="Basic and acidic residues" evidence="1">
    <location>
        <begin position="72"/>
        <end position="85"/>
    </location>
</feature>
<organism evidence="2 3">
    <name type="scientific">Ruminiclostridium papyrosolvens DSM 2782</name>
    <dbReference type="NCBI Taxonomy" id="588581"/>
    <lineage>
        <taxon>Bacteria</taxon>
        <taxon>Bacillati</taxon>
        <taxon>Bacillota</taxon>
        <taxon>Clostridia</taxon>
        <taxon>Eubacteriales</taxon>
        <taxon>Oscillospiraceae</taxon>
        <taxon>Ruminiclostridium</taxon>
    </lineage>
</organism>
<gene>
    <name evidence="2" type="ORF">Cpap_4244</name>
</gene>
<protein>
    <submittedName>
        <fullName evidence="2">Uncharacterized protein</fullName>
    </submittedName>
</protein>
<keyword evidence="3" id="KW-1185">Reference proteome</keyword>
<evidence type="ECO:0000256" key="1">
    <source>
        <dbReference type="SAM" id="MobiDB-lite"/>
    </source>
</evidence>